<evidence type="ECO:0000313" key="2">
    <source>
        <dbReference type="Proteomes" id="UP001062846"/>
    </source>
</evidence>
<accession>A0ACC0LPN4</accession>
<dbReference type="EMBL" id="CM046398">
    <property type="protein sequence ID" value="KAI8530357.1"/>
    <property type="molecule type" value="Genomic_DNA"/>
</dbReference>
<comment type="caution">
    <text evidence="1">The sequence shown here is derived from an EMBL/GenBank/DDBJ whole genome shotgun (WGS) entry which is preliminary data.</text>
</comment>
<evidence type="ECO:0000313" key="1">
    <source>
        <dbReference type="EMBL" id="KAI8530357.1"/>
    </source>
</evidence>
<sequence length="111" mass="12859">MGLNAVKVNRTVQFSGNPLLLQVWLFEKPNVWDAPERLPYSPNHCMECRVIRQFPTEAARKGWMETRKGDQIQWVCLCLGLKAKVLGNPEYATSKVHDANLRRNVLRLWPN</sequence>
<organism evidence="1 2">
    <name type="scientific">Rhododendron molle</name>
    <name type="common">Chinese azalea</name>
    <name type="synonym">Azalea mollis</name>
    <dbReference type="NCBI Taxonomy" id="49168"/>
    <lineage>
        <taxon>Eukaryota</taxon>
        <taxon>Viridiplantae</taxon>
        <taxon>Streptophyta</taxon>
        <taxon>Embryophyta</taxon>
        <taxon>Tracheophyta</taxon>
        <taxon>Spermatophyta</taxon>
        <taxon>Magnoliopsida</taxon>
        <taxon>eudicotyledons</taxon>
        <taxon>Gunneridae</taxon>
        <taxon>Pentapetalae</taxon>
        <taxon>asterids</taxon>
        <taxon>Ericales</taxon>
        <taxon>Ericaceae</taxon>
        <taxon>Ericoideae</taxon>
        <taxon>Rhodoreae</taxon>
        <taxon>Rhododendron</taxon>
    </lineage>
</organism>
<proteinExistence type="predicted"/>
<reference evidence="1" key="1">
    <citation type="submission" date="2022-02" db="EMBL/GenBank/DDBJ databases">
        <title>Plant Genome Project.</title>
        <authorList>
            <person name="Zhang R.-G."/>
        </authorList>
    </citation>
    <scope>NUCLEOTIDE SEQUENCE</scope>
    <source>
        <strain evidence="1">AT1</strain>
    </source>
</reference>
<gene>
    <name evidence="1" type="ORF">RHMOL_Rhmol11G0051500</name>
</gene>
<protein>
    <submittedName>
        <fullName evidence="1">Uncharacterized protein</fullName>
    </submittedName>
</protein>
<keyword evidence="2" id="KW-1185">Reference proteome</keyword>
<dbReference type="Proteomes" id="UP001062846">
    <property type="component" value="Chromosome 11"/>
</dbReference>
<name>A0ACC0LPN4_RHOML</name>